<organism evidence="3 4">
    <name type="scientific">Monoraphidium neglectum</name>
    <dbReference type="NCBI Taxonomy" id="145388"/>
    <lineage>
        <taxon>Eukaryota</taxon>
        <taxon>Viridiplantae</taxon>
        <taxon>Chlorophyta</taxon>
        <taxon>core chlorophytes</taxon>
        <taxon>Chlorophyceae</taxon>
        <taxon>CS clade</taxon>
        <taxon>Sphaeropleales</taxon>
        <taxon>Selenastraceae</taxon>
        <taxon>Monoraphidium</taxon>
    </lineage>
</organism>
<dbReference type="PANTHER" id="PTHR31002:SF34">
    <property type="entry name" value="CELL WALL PROTEIN CWP1-RELATED"/>
    <property type="match status" value="1"/>
</dbReference>
<dbReference type="RefSeq" id="XP_013904914.1">
    <property type="nucleotide sequence ID" value="XM_014049460.1"/>
</dbReference>
<dbReference type="PANTHER" id="PTHR31002">
    <property type="entry name" value="SERIPAUPERIN"/>
    <property type="match status" value="1"/>
</dbReference>
<feature type="domain" description="Agd3 deacetylase" evidence="1">
    <location>
        <begin position="381"/>
        <end position="655"/>
    </location>
</feature>
<feature type="domain" description="Agd3 CBM87" evidence="2">
    <location>
        <begin position="31"/>
        <end position="237"/>
    </location>
</feature>
<dbReference type="GO" id="GO:0005199">
    <property type="term" value="F:structural constituent of cell wall"/>
    <property type="evidence" value="ECO:0007669"/>
    <property type="project" value="TreeGrafter"/>
</dbReference>
<keyword evidence="4" id="KW-1185">Reference proteome</keyword>
<dbReference type="Pfam" id="PF25116">
    <property type="entry name" value="CBM87_Agd3"/>
    <property type="match status" value="1"/>
</dbReference>
<dbReference type="STRING" id="145388.A0A0D2MTJ5"/>
<name>A0A0D2MTJ5_9CHLO</name>
<dbReference type="InterPro" id="IPR056827">
    <property type="entry name" value="CBM87_Agd3"/>
</dbReference>
<proteinExistence type="predicted"/>
<dbReference type="InterPro" id="IPR050788">
    <property type="entry name" value="Yeast_SRP1/TIP1_CWP"/>
</dbReference>
<accession>A0A0D2MTJ5</accession>
<dbReference type="PROSITE" id="PS51257">
    <property type="entry name" value="PROKAR_LIPOPROTEIN"/>
    <property type="match status" value="1"/>
</dbReference>
<dbReference type="GeneID" id="25734937"/>
<evidence type="ECO:0000259" key="1">
    <source>
        <dbReference type="Pfam" id="PF25115"/>
    </source>
</evidence>
<dbReference type="Proteomes" id="UP000054498">
    <property type="component" value="Unassembled WGS sequence"/>
</dbReference>
<dbReference type="Pfam" id="PF25115">
    <property type="entry name" value="Agd3_CE"/>
    <property type="match status" value="1"/>
</dbReference>
<evidence type="ECO:0000313" key="4">
    <source>
        <dbReference type="Proteomes" id="UP000054498"/>
    </source>
</evidence>
<dbReference type="InterPro" id="IPR056826">
    <property type="entry name" value="Agd3_CE"/>
</dbReference>
<dbReference type="OrthoDB" id="5151256at2759"/>
<dbReference type="KEGG" id="mng:MNEG_2059"/>
<gene>
    <name evidence="3" type="ORF">MNEG_2059</name>
</gene>
<sequence length="719" mass="76798">MASKIQGVVYSALVLGCLALAVVPSASALVVKLNTLILTVPGYNIDFLELTLQGYGTPYTIVRYNSSNPLNFTQLLWAPDGSANFAGYVMAPNIEAMGYLNSSQVLTIWDYQNRTGARSVKFQAAPINVGLTANPTCSSDDVAMKLTAAAPLGTSGIVSSAPLSSSGLYRCPGLGGAAPLTTCSIWASDFAATGLHAACQSTPVLMVGADIAGTLVKYGDGRESLAFMHNCAGWSTSCLGLIPGERISLLTVHFDDVFLATEFDDNLQAGVLTEYRLTVPDLQAHLTWRKNLTATYPNTTITFELPFNGNGILEKVATTLATTAVSPIDVDDRSCIDFPDYATLGCSCWFTGTAACPATQPAFCRNCTKARGLGPTTPLCPDWAKPLGSGVNRAPQSAKTNNATWNIANFTAGDPLAKFVVANTNGQADGFFWSHHTFSHENLDNVTSFDTDIQIELNMQMASILGLASRKSFSTKCMVTPQISGLRNGDALASLARHSINCAAGDNTWPFLMNSVNPHQMLVTTKAANGYNGFQILPRFATEIYYNCSTPTQNMVLYNNLYRSYFGGDSTIADLLQREATRVLREMLKLRHDPHMMHQANLAILDGSGKSLSMRWVEAVVAELRKYASWPLTSLKLDDLRAAFLSRQAREACALSYAIEVGTNGTITALTVTSGAAADGTQCSAPLMTGASSTSTSVAKGGSARAQPKGLSWYVPHIV</sequence>
<evidence type="ECO:0000259" key="2">
    <source>
        <dbReference type="Pfam" id="PF25116"/>
    </source>
</evidence>
<protein>
    <submittedName>
        <fullName evidence="3">Uncharacterized protein</fullName>
    </submittedName>
</protein>
<dbReference type="EMBL" id="KK100442">
    <property type="protein sequence ID" value="KIZ05895.1"/>
    <property type="molecule type" value="Genomic_DNA"/>
</dbReference>
<reference evidence="3 4" key="1">
    <citation type="journal article" date="2013" name="BMC Genomics">
        <title>Reconstruction of the lipid metabolism for the microalga Monoraphidium neglectum from its genome sequence reveals characteristics suitable for biofuel production.</title>
        <authorList>
            <person name="Bogen C."/>
            <person name="Al-Dilaimi A."/>
            <person name="Albersmeier A."/>
            <person name="Wichmann J."/>
            <person name="Grundmann M."/>
            <person name="Rupp O."/>
            <person name="Lauersen K.J."/>
            <person name="Blifernez-Klassen O."/>
            <person name="Kalinowski J."/>
            <person name="Goesmann A."/>
            <person name="Mussgnug J.H."/>
            <person name="Kruse O."/>
        </authorList>
    </citation>
    <scope>NUCLEOTIDE SEQUENCE [LARGE SCALE GENOMIC DNA]</scope>
    <source>
        <strain evidence="3 4">SAG 48.87</strain>
    </source>
</reference>
<evidence type="ECO:0000313" key="3">
    <source>
        <dbReference type="EMBL" id="KIZ05895.1"/>
    </source>
</evidence>
<dbReference type="AlphaFoldDB" id="A0A0D2MTJ5"/>